<name>A0A6J4UIC0_9BACT</name>
<feature type="chain" id="PRO_5026983281" description="Secreted protein" evidence="1">
    <location>
        <begin position="25"/>
        <end position="83"/>
    </location>
</feature>
<protein>
    <recommendedName>
        <fullName evidence="3">Secreted protein</fullName>
    </recommendedName>
</protein>
<evidence type="ECO:0008006" key="3">
    <source>
        <dbReference type="Google" id="ProtNLM"/>
    </source>
</evidence>
<evidence type="ECO:0000256" key="1">
    <source>
        <dbReference type="SAM" id="SignalP"/>
    </source>
</evidence>
<accession>A0A6J4UIC0</accession>
<reference evidence="2" key="1">
    <citation type="submission" date="2020-02" db="EMBL/GenBank/DDBJ databases">
        <authorList>
            <person name="Meier V. D."/>
        </authorList>
    </citation>
    <scope>NUCLEOTIDE SEQUENCE</scope>
    <source>
        <strain evidence="2">AVDCRST_MAG59</strain>
    </source>
</reference>
<gene>
    <name evidence="2" type="ORF">AVDCRST_MAG59-1511</name>
</gene>
<keyword evidence="1" id="KW-0732">Signal</keyword>
<feature type="signal peptide" evidence="1">
    <location>
        <begin position="1"/>
        <end position="24"/>
    </location>
</feature>
<organism evidence="2">
    <name type="scientific">uncultured Thermomicrobiales bacterium</name>
    <dbReference type="NCBI Taxonomy" id="1645740"/>
    <lineage>
        <taxon>Bacteria</taxon>
        <taxon>Pseudomonadati</taxon>
        <taxon>Thermomicrobiota</taxon>
        <taxon>Thermomicrobia</taxon>
        <taxon>Thermomicrobiales</taxon>
        <taxon>environmental samples</taxon>
    </lineage>
</organism>
<sequence>MGRLLTFVAAAVAAAILTIGLATAQIATPGADVVTNELGTPCASQPEATPGATPEATPMAAMATPATTVMGGCETEEATPGTE</sequence>
<dbReference type="AlphaFoldDB" id="A0A6J4UIC0"/>
<dbReference type="EMBL" id="CADCWF010000093">
    <property type="protein sequence ID" value="CAA9548613.1"/>
    <property type="molecule type" value="Genomic_DNA"/>
</dbReference>
<evidence type="ECO:0000313" key="2">
    <source>
        <dbReference type="EMBL" id="CAA9548613.1"/>
    </source>
</evidence>
<proteinExistence type="predicted"/>